<feature type="coiled-coil region" evidence="1">
    <location>
        <begin position="20"/>
        <end position="51"/>
    </location>
</feature>
<keyword evidence="1" id="KW-0175">Coiled coil</keyword>
<organism evidence="2 3">
    <name type="scientific">Escherichia phage vB_EcoP_WFI101126</name>
    <dbReference type="NCBI Taxonomy" id="2508203"/>
    <lineage>
        <taxon>Viruses</taxon>
        <taxon>Duplodnaviria</taxon>
        <taxon>Heunggongvirae</taxon>
        <taxon>Uroviricota</taxon>
        <taxon>Caudoviricetes</taxon>
        <taxon>Mktvariviridae</taxon>
        <taxon>Gordonclarkvirinae</taxon>
        <taxon>Kuravirus</taxon>
        <taxon>Kuravirus WFI101126</taxon>
    </lineage>
</organism>
<evidence type="ECO:0000313" key="3">
    <source>
        <dbReference type="Proteomes" id="UP000306560"/>
    </source>
</evidence>
<evidence type="ECO:0000313" key="2">
    <source>
        <dbReference type="EMBL" id="QBQ76553.1"/>
    </source>
</evidence>
<name>A0A482MTE8_9CAUD</name>
<sequence length="60" mass="7140">MIYSEILNKVREMRQGDAVVDVLVHLVASLQEENELLKKELEAENRERERRSLWNTTPLF</sequence>
<dbReference type="Proteomes" id="UP000306560">
    <property type="component" value="Segment"/>
</dbReference>
<gene>
    <name evidence="2" type="ORF">WFI101126_00126</name>
</gene>
<keyword evidence="3" id="KW-1185">Reference proteome</keyword>
<accession>A0A482MTE8</accession>
<protein>
    <submittedName>
        <fullName evidence="2">Uncharacterized protein</fullName>
    </submittedName>
</protein>
<reference evidence="2 3" key="1">
    <citation type="submission" date="2019-01" db="EMBL/GenBank/DDBJ databases">
        <title>Still something new to discover - new insights into E. coli phage diversity and taxonomy.</title>
        <authorList>
            <person name="Korf I.H.E."/>
            <person name="Adriaennsens E."/>
            <person name="Dreiseikelmann B."/>
            <person name="Kropinski A."/>
            <person name="Nimtz M."/>
            <person name="Meier-Kolthoff J.P."/>
            <person name="Rohde M."/>
            <person name="van Raaij M."/>
            <person name="Wittmann J."/>
        </authorList>
    </citation>
    <scope>NUCLEOTIDE SEQUENCE [LARGE SCALE GENOMIC DNA]</scope>
</reference>
<proteinExistence type="predicted"/>
<dbReference type="EMBL" id="MK373770">
    <property type="protein sequence ID" value="QBQ76553.1"/>
    <property type="molecule type" value="Genomic_DNA"/>
</dbReference>
<evidence type="ECO:0000256" key="1">
    <source>
        <dbReference type="SAM" id="Coils"/>
    </source>
</evidence>